<dbReference type="Proteomes" id="UP000249633">
    <property type="component" value="Unassembled WGS sequence"/>
</dbReference>
<reference evidence="2 3" key="1">
    <citation type="submission" date="2017-08" db="EMBL/GenBank/DDBJ databases">
        <title>Infants hospitalized years apart are colonized by the same room-sourced microbial strains.</title>
        <authorList>
            <person name="Brooks B."/>
            <person name="Olm M.R."/>
            <person name="Firek B.A."/>
            <person name="Baker R."/>
            <person name="Thomas B.C."/>
            <person name="Morowitz M.J."/>
            <person name="Banfield J.F."/>
        </authorList>
    </citation>
    <scope>NUCLEOTIDE SEQUENCE [LARGE SCALE GENOMIC DNA]</scope>
    <source>
        <strain evidence="2">S2_012_000_R2_81</strain>
    </source>
</reference>
<proteinExistence type="predicted"/>
<dbReference type="PROSITE" id="PS51354">
    <property type="entry name" value="GLUTAREDOXIN_2"/>
    <property type="match status" value="1"/>
</dbReference>
<name>A0A2W5DUT6_9BURK</name>
<evidence type="ECO:0000259" key="1">
    <source>
        <dbReference type="Pfam" id="PF00462"/>
    </source>
</evidence>
<evidence type="ECO:0000313" key="2">
    <source>
        <dbReference type="EMBL" id="PZP34428.1"/>
    </source>
</evidence>
<accession>A0A2W5DUT6</accession>
<dbReference type="AlphaFoldDB" id="A0A2W5DUT6"/>
<dbReference type="SUPFAM" id="SSF52833">
    <property type="entry name" value="Thioredoxin-like"/>
    <property type="match status" value="1"/>
</dbReference>
<sequence length="128" mass="13961">MPRSLLLLIAVVFVASWAWRGQVARSDGQDLAQLARPGDIRMISSETCPWCLAARRWFKDNGVPFSECLIERDARCAADYAALGAVGTPTLLVRGQRVIGFDRARILQVLREAPARPAAQRAALNGSA</sequence>
<dbReference type="CDD" id="cd02976">
    <property type="entry name" value="NrdH"/>
    <property type="match status" value="1"/>
</dbReference>
<dbReference type="InterPro" id="IPR002109">
    <property type="entry name" value="Glutaredoxin"/>
</dbReference>
<feature type="domain" description="Glutaredoxin" evidence="1">
    <location>
        <begin position="42"/>
        <end position="98"/>
    </location>
</feature>
<dbReference type="Gene3D" id="3.40.30.10">
    <property type="entry name" value="Glutaredoxin"/>
    <property type="match status" value="1"/>
</dbReference>
<dbReference type="Pfam" id="PF00462">
    <property type="entry name" value="Glutaredoxin"/>
    <property type="match status" value="1"/>
</dbReference>
<dbReference type="EMBL" id="QFOD01000004">
    <property type="protein sequence ID" value="PZP34428.1"/>
    <property type="molecule type" value="Genomic_DNA"/>
</dbReference>
<evidence type="ECO:0000313" key="3">
    <source>
        <dbReference type="Proteomes" id="UP000249633"/>
    </source>
</evidence>
<dbReference type="InterPro" id="IPR036249">
    <property type="entry name" value="Thioredoxin-like_sf"/>
</dbReference>
<protein>
    <recommendedName>
        <fullName evidence="1">Glutaredoxin domain-containing protein</fullName>
    </recommendedName>
</protein>
<gene>
    <name evidence="2" type="ORF">DI603_05595</name>
</gene>
<comment type="caution">
    <text evidence="2">The sequence shown here is derived from an EMBL/GenBank/DDBJ whole genome shotgun (WGS) entry which is preliminary data.</text>
</comment>
<organism evidence="2 3">
    <name type="scientific">Roseateles depolymerans</name>
    <dbReference type="NCBI Taxonomy" id="76731"/>
    <lineage>
        <taxon>Bacteria</taxon>
        <taxon>Pseudomonadati</taxon>
        <taxon>Pseudomonadota</taxon>
        <taxon>Betaproteobacteria</taxon>
        <taxon>Burkholderiales</taxon>
        <taxon>Sphaerotilaceae</taxon>
        <taxon>Roseateles</taxon>
    </lineage>
</organism>